<protein>
    <recommendedName>
        <fullName evidence="2">Phospholipid/glycerol acyltransferase domain-containing protein</fullName>
    </recommendedName>
</protein>
<dbReference type="EMBL" id="BSDD01000006">
    <property type="protein sequence ID" value="GLH71329.1"/>
    <property type="molecule type" value="Genomic_DNA"/>
</dbReference>
<feature type="transmembrane region" description="Helical" evidence="1">
    <location>
        <begin position="359"/>
        <end position="379"/>
    </location>
</feature>
<keyword evidence="1" id="KW-1133">Transmembrane helix</keyword>
<dbReference type="Pfam" id="PF01553">
    <property type="entry name" value="Acyltransferase"/>
    <property type="match status" value="1"/>
</dbReference>
<keyword evidence="1" id="KW-0812">Transmembrane</keyword>
<evidence type="ECO:0000313" key="4">
    <source>
        <dbReference type="Proteomes" id="UP001165089"/>
    </source>
</evidence>
<feature type="transmembrane region" description="Helical" evidence="1">
    <location>
        <begin position="334"/>
        <end position="354"/>
    </location>
</feature>
<name>A0ABQ5Q9U5_9BACT</name>
<keyword evidence="4" id="KW-1185">Reference proteome</keyword>
<reference evidence="3 4" key="1">
    <citation type="journal article" date="2023" name="Antonie Van Leeuwenhoek">
        <title>Mesoterricola silvestris gen. nov., sp. nov., Mesoterricola sediminis sp. nov., Geothrix oryzae sp. nov., Geothrix edaphica sp. nov., Geothrix rubra sp. nov., and Geothrix limicola sp. nov., six novel members of Acidobacteriota isolated from soils.</title>
        <authorList>
            <person name="Itoh H."/>
            <person name="Sugisawa Y."/>
            <person name="Mise K."/>
            <person name="Xu Z."/>
            <person name="Kuniyasu M."/>
            <person name="Ushijima N."/>
            <person name="Kawano K."/>
            <person name="Kobayashi E."/>
            <person name="Shiratori Y."/>
            <person name="Masuda Y."/>
            <person name="Senoo K."/>
        </authorList>
    </citation>
    <scope>NUCLEOTIDE SEQUENCE [LARGE SCALE GENOMIC DNA]</scope>
    <source>
        <strain evidence="3 4">Red803</strain>
    </source>
</reference>
<evidence type="ECO:0000313" key="3">
    <source>
        <dbReference type="EMBL" id="GLH71329.1"/>
    </source>
</evidence>
<dbReference type="SMART" id="SM00563">
    <property type="entry name" value="PlsC"/>
    <property type="match status" value="1"/>
</dbReference>
<feature type="transmembrane region" description="Helical" evidence="1">
    <location>
        <begin position="295"/>
        <end position="314"/>
    </location>
</feature>
<dbReference type="PANTHER" id="PTHR31605">
    <property type="entry name" value="GLYCEROL-3-PHOSPHATE O-ACYLTRANSFERASE 1"/>
    <property type="match status" value="1"/>
</dbReference>
<evidence type="ECO:0000256" key="1">
    <source>
        <dbReference type="SAM" id="Phobius"/>
    </source>
</evidence>
<dbReference type="InterPro" id="IPR002123">
    <property type="entry name" value="Plipid/glycerol_acylTrfase"/>
</dbReference>
<organism evidence="3 4">
    <name type="scientific">Geothrix rubra</name>
    <dbReference type="NCBI Taxonomy" id="2927977"/>
    <lineage>
        <taxon>Bacteria</taxon>
        <taxon>Pseudomonadati</taxon>
        <taxon>Acidobacteriota</taxon>
        <taxon>Holophagae</taxon>
        <taxon>Holophagales</taxon>
        <taxon>Holophagaceae</taxon>
        <taxon>Geothrix</taxon>
    </lineage>
</organism>
<dbReference type="Proteomes" id="UP001165089">
    <property type="component" value="Unassembled WGS sequence"/>
</dbReference>
<dbReference type="SUPFAM" id="SSF69593">
    <property type="entry name" value="Glycerol-3-phosphate (1)-acyltransferase"/>
    <property type="match status" value="1"/>
</dbReference>
<comment type="caution">
    <text evidence="3">The sequence shown here is derived from an EMBL/GenBank/DDBJ whole genome shotgun (WGS) entry which is preliminary data.</text>
</comment>
<evidence type="ECO:0000259" key="2">
    <source>
        <dbReference type="SMART" id="SM00563"/>
    </source>
</evidence>
<sequence length="422" mass="45508">MAGGRGAARPLARLLAGSWFRSLRREGPAIPPGPVLLLLNHPNGLLDPLAVEALLEPAPGWLAKATLWRILPLRPFLAMFKAIPVTRPKDGGATAESIGESFRRVHQVLAGGGSVALFPEGISHTGADLAPLKTGAARIALSSPVPPRLVPAGLVYGDRALFRHSALLRTGPEIPWGDLRPRGTDPEAVLELTARIRAALLPLTLHGPEAGVLALAQEVAWLLAEAPGSRADLEALRRRVKVLLPRLEAMAAEERTALQAEVQAARDWLRDHGVRPDQVGHPYPWEEVRHWLPRAALRLAVGVFLLPAALLFWPPYRLVGWVAARATDELDVTATLKLLGGVLLFPPWTLVLALGAGHWLGWAGAGLILLAALLAFLSLPLGERLAEDLQAVRGFLRRRDGAVPHLLEARRRLLAAFPELGM</sequence>
<dbReference type="RefSeq" id="WP_285727519.1">
    <property type="nucleotide sequence ID" value="NZ_BSDD01000006.1"/>
</dbReference>
<gene>
    <name evidence="3" type="ORF">GETHPA_28620</name>
</gene>
<dbReference type="InterPro" id="IPR052744">
    <property type="entry name" value="GPAT/DAPAT"/>
</dbReference>
<proteinExistence type="predicted"/>
<keyword evidence="1" id="KW-0472">Membrane</keyword>
<feature type="domain" description="Phospholipid/glycerol acyltransferase" evidence="2">
    <location>
        <begin position="35"/>
        <end position="157"/>
    </location>
</feature>
<accession>A0ABQ5Q9U5</accession>
<dbReference type="PANTHER" id="PTHR31605:SF0">
    <property type="entry name" value="GLYCEROL-3-PHOSPHATE O-ACYLTRANSFERASE 1"/>
    <property type="match status" value="1"/>
</dbReference>